<name>L2GVV8_VAVCU</name>
<protein>
    <recommendedName>
        <fullName evidence="9">Protein TEX261</fullName>
    </recommendedName>
</protein>
<dbReference type="EMBL" id="GL877421">
    <property type="protein sequence ID" value="ELA47245.1"/>
    <property type="molecule type" value="Genomic_DNA"/>
</dbReference>
<dbReference type="HOGENOM" id="CLU_128914_0_0_1"/>
<dbReference type="GO" id="GO:0005789">
    <property type="term" value="C:endoplasmic reticulum membrane"/>
    <property type="evidence" value="ECO:0007669"/>
    <property type="project" value="TreeGrafter"/>
</dbReference>
<dbReference type="PANTHER" id="PTHR13144">
    <property type="entry name" value="TEX261 PROTEIN"/>
    <property type="match status" value="1"/>
</dbReference>
<dbReference type="GO" id="GO:0030134">
    <property type="term" value="C:COPII-coated ER to Golgi transport vesicle"/>
    <property type="evidence" value="ECO:0007669"/>
    <property type="project" value="TreeGrafter"/>
</dbReference>
<dbReference type="GeneID" id="19879121"/>
<dbReference type="Pfam" id="PF04148">
    <property type="entry name" value="Erv26"/>
    <property type="match status" value="1"/>
</dbReference>
<gene>
    <name evidence="7" type="ORF">VCUG_01241</name>
</gene>
<evidence type="ECO:0000256" key="2">
    <source>
        <dbReference type="ARBA" id="ARBA00008096"/>
    </source>
</evidence>
<comment type="similarity">
    <text evidence="2">Belongs to the SVP26 family.</text>
</comment>
<evidence type="ECO:0000256" key="1">
    <source>
        <dbReference type="ARBA" id="ARBA00004141"/>
    </source>
</evidence>
<dbReference type="Proteomes" id="UP000011081">
    <property type="component" value="Unassembled WGS sequence"/>
</dbReference>
<dbReference type="VEuPathDB" id="MicrosporidiaDB:VCUG_01241"/>
<evidence type="ECO:0000256" key="4">
    <source>
        <dbReference type="ARBA" id="ARBA00022989"/>
    </source>
</evidence>
<sequence>MLLLFVQSVLILLLITTIIIAVALLLYHTVIYIEDHAIAARKKIENIILTVSVLHVFLLFRSVNIFQIVFSLSVQYIFYHLLLKYPNFGVMDPYLIVGTVLALVNHFLVLRLLILNYWVLEVVVYFFVFVWLTPFCFYVSLSANDEVFVPVRNAKRETLLGRLMKGVMNRVRRDSKEDKCN</sequence>
<evidence type="ECO:0000256" key="5">
    <source>
        <dbReference type="ARBA" id="ARBA00023136"/>
    </source>
</evidence>
<evidence type="ECO:0000256" key="6">
    <source>
        <dbReference type="SAM" id="Phobius"/>
    </source>
</evidence>
<evidence type="ECO:0000313" key="8">
    <source>
        <dbReference type="Proteomes" id="UP000011081"/>
    </source>
</evidence>
<dbReference type="GO" id="GO:0006888">
    <property type="term" value="P:endoplasmic reticulum to Golgi vesicle-mediated transport"/>
    <property type="evidence" value="ECO:0007669"/>
    <property type="project" value="InterPro"/>
</dbReference>
<dbReference type="OMA" id="TMGTEPV"/>
<keyword evidence="3 6" id="KW-0812">Transmembrane</keyword>
<keyword evidence="4 6" id="KW-1133">Transmembrane helix</keyword>
<dbReference type="RefSeq" id="XP_008074261.1">
    <property type="nucleotide sequence ID" value="XM_008076070.1"/>
</dbReference>
<feature type="transmembrane region" description="Helical" evidence="6">
    <location>
        <begin position="47"/>
        <end position="74"/>
    </location>
</feature>
<keyword evidence="5 6" id="KW-0472">Membrane</keyword>
<dbReference type="GO" id="GO:0097020">
    <property type="term" value="F:COPII receptor activity"/>
    <property type="evidence" value="ECO:0007669"/>
    <property type="project" value="InterPro"/>
</dbReference>
<comment type="subcellular location">
    <subcellularLocation>
        <location evidence="1">Membrane</location>
        <topology evidence="1">Multi-pass membrane protein</topology>
    </subcellularLocation>
</comment>
<feature type="transmembrane region" description="Helical" evidence="6">
    <location>
        <begin position="6"/>
        <end position="27"/>
    </location>
</feature>
<dbReference type="InParanoid" id="L2GVV8"/>
<evidence type="ECO:0000313" key="7">
    <source>
        <dbReference type="EMBL" id="ELA47245.1"/>
    </source>
</evidence>
<dbReference type="PANTHER" id="PTHR13144:SF0">
    <property type="entry name" value="PROTEIN TEX261"/>
    <property type="match status" value="1"/>
</dbReference>
<feature type="transmembrane region" description="Helical" evidence="6">
    <location>
        <begin position="122"/>
        <end position="141"/>
    </location>
</feature>
<dbReference type="AlphaFoldDB" id="L2GVV8"/>
<feature type="transmembrane region" description="Helical" evidence="6">
    <location>
        <begin position="94"/>
        <end position="115"/>
    </location>
</feature>
<organism evidence="7 8">
    <name type="scientific">Vavraia culicis (isolate floridensis)</name>
    <name type="common">Microsporidian parasite</name>
    <dbReference type="NCBI Taxonomy" id="948595"/>
    <lineage>
        <taxon>Eukaryota</taxon>
        <taxon>Fungi</taxon>
        <taxon>Fungi incertae sedis</taxon>
        <taxon>Microsporidia</taxon>
        <taxon>Pleistophoridae</taxon>
        <taxon>Vavraia</taxon>
    </lineage>
</organism>
<proteinExistence type="inferred from homology"/>
<dbReference type="GO" id="GO:0000139">
    <property type="term" value="C:Golgi membrane"/>
    <property type="evidence" value="ECO:0007669"/>
    <property type="project" value="TreeGrafter"/>
</dbReference>
<reference evidence="8" key="1">
    <citation type="submission" date="2011-03" db="EMBL/GenBank/DDBJ databases">
        <title>The genome sequence of Vavraia culicis strain floridensis.</title>
        <authorList>
            <consortium name="The Broad Institute Genome Sequencing Platform"/>
            <person name="Cuomo C."/>
            <person name="Becnel J."/>
            <person name="Sanscrainte N."/>
            <person name="Young S.K."/>
            <person name="Zeng Q."/>
            <person name="Gargeya S."/>
            <person name="Fitzgerald M."/>
            <person name="Haas B."/>
            <person name="Abouelleil A."/>
            <person name="Alvarado L."/>
            <person name="Arachchi H.M."/>
            <person name="Berlin A."/>
            <person name="Chapman S.B."/>
            <person name="Gearin G."/>
            <person name="Goldberg J."/>
            <person name="Griggs A."/>
            <person name="Gujja S."/>
            <person name="Hansen M."/>
            <person name="Heiman D."/>
            <person name="Howarth C."/>
            <person name="Larimer J."/>
            <person name="Lui A."/>
            <person name="MacDonald P.J.P."/>
            <person name="McCowen C."/>
            <person name="Montmayeur A."/>
            <person name="Murphy C."/>
            <person name="Neiman D."/>
            <person name="Pearson M."/>
            <person name="Priest M."/>
            <person name="Roberts A."/>
            <person name="Saif S."/>
            <person name="Shea T."/>
            <person name="Sisk P."/>
            <person name="Stolte C."/>
            <person name="Sykes S."/>
            <person name="Wortman J."/>
            <person name="Nusbaum C."/>
            <person name="Birren B."/>
        </authorList>
    </citation>
    <scope>NUCLEOTIDE SEQUENCE [LARGE SCALE GENOMIC DNA]</scope>
    <source>
        <strain evidence="8">floridensis</strain>
    </source>
</reference>
<keyword evidence="8" id="KW-1185">Reference proteome</keyword>
<evidence type="ECO:0000256" key="3">
    <source>
        <dbReference type="ARBA" id="ARBA00022692"/>
    </source>
</evidence>
<accession>L2GVV8</accession>
<evidence type="ECO:0008006" key="9">
    <source>
        <dbReference type="Google" id="ProtNLM"/>
    </source>
</evidence>
<dbReference type="InterPro" id="IPR007277">
    <property type="entry name" value="Svp26/Tex261"/>
</dbReference>
<dbReference type="OrthoDB" id="28257at2759"/>